<reference evidence="1 2" key="1">
    <citation type="journal article" date="2019" name="Int. J. Syst. Evol. Microbiol.">
        <title>The Global Catalogue of Microorganisms (GCM) 10K type strain sequencing project: providing services to taxonomists for standard genome sequencing and annotation.</title>
        <authorList>
            <consortium name="The Broad Institute Genomics Platform"/>
            <consortium name="The Broad Institute Genome Sequencing Center for Infectious Disease"/>
            <person name="Wu L."/>
            <person name="Ma J."/>
        </authorList>
    </citation>
    <scope>NUCLEOTIDE SEQUENCE [LARGE SCALE GENOMIC DNA]</scope>
    <source>
        <strain evidence="1 2">JCM 9088</strain>
    </source>
</reference>
<keyword evidence="2" id="KW-1185">Reference proteome</keyword>
<gene>
    <name evidence="1" type="ORF">GCM10010446_12400</name>
</gene>
<accession>A0ABN3WXU7</accession>
<comment type="caution">
    <text evidence="1">The sequence shown here is derived from an EMBL/GenBank/DDBJ whole genome shotgun (WGS) entry which is preliminary data.</text>
</comment>
<dbReference type="Proteomes" id="UP001500403">
    <property type="component" value="Unassembled WGS sequence"/>
</dbReference>
<protein>
    <submittedName>
        <fullName evidence="1">Uncharacterized protein</fullName>
    </submittedName>
</protein>
<dbReference type="EMBL" id="BAAAUD010000013">
    <property type="protein sequence ID" value="GAA2929380.1"/>
    <property type="molecule type" value="Genomic_DNA"/>
</dbReference>
<evidence type="ECO:0000313" key="2">
    <source>
        <dbReference type="Proteomes" id="UP001500403"/>
    </source>
</evidence>
<evidence type="ECO:0000313" key="1">
    <source>
        <dbReference type="EMBL" id="GAA2929380.1"/>
    </source>
</evidence>
<organism evidence="1 2">
    <name type="scientific">Streptomyces enissocaesilis</name>
    <dbReference type="NCBI Taxonomy" id="332589"/>
    <lineage>
        <taxon>Bacteria</taxon>
        <taxon>Bacillati</taxon>
        <taxon>Actinomycetota</taxon>
        <taxon>Actinomycetes</taxon>
        <taxon>Kitasatosporales</taxon>
        <taxon>Streptomycetaceae</taxon>
        <taxon>Streptomyces</taxon>
        <taxon>Streptomyces rochei group</taxon>
    </lineage>
</organism>
<proteinExistence type="predicted"/>
<dbReference type="RefSeq" id="WP_344491859.1">
    <property type="nucleotide sequence ID" value="NZ_BAAAUD010000013.1"/>
</dbReference>
<sequence length="134" mass="14591">MPETTTQSASLIDLAITSYTEYAAEAMDQGDEMFEEHRSEFLGAARATAQIRLGAATELDWTYTGTMDLPPDTEEATAPLAPGRPEYLRYRWNADTEDVTFELVQPCDKCNHSQINEITGLVGLGALLAEGAAS</sequence>
<name>A0ABN3WXU7_9ACTN</name>